<evidence type="ECO:0000256" key="1">
    <source>
        <dbReference type="ARBA" id="ARBA00004370"/>
    </source>
</evidence>
<protein>
    <submittedName>
        <fullName evidence="8">BamA/TamA family outer membrane protein</fullName>
    </submittedName>
</protein>
<evidence type="ECO:0000313" key="9">
    <source>
        <dbReference type="Proteomes" id="UP000886844"/>
    </source>
</evidence>
<comment type="caution">
    <text evidence="8">The sequence shown here is derived from an EMBL/GenBank/DDBJ whole genome shotgun (WGS) entry which is preliminary data.</text>
</comment>
<feature type="signal peptide" evidence="6">
    <location>
        <begin position="1"/>
        <end position="29"/>
    </location>
</feature>
<dbReference type="AlphaFoldDB" id="A0A9D2CA72"/>
<evidence type="ECO:0000256" key="5">
    <source>
        <dbReference type="ARBA" id="ARBA00023237"/>
    </source>
</evidence>
<keyword evidence="5" id="KW-0998">Cell outer membrane</keyword>
<reference evidence="8" key="2">
    <citation type="submission" date="2021-04" db="EMBL/GenBank/DDBJ databases">
        <authorList>
            <person name="Gilroy R."/>
        </authorList>
    </citation>
    <scope>NUCLEOTIDE SEQUENCE</scope>
    <source>
        <strain evidence="8">5134</strain>
    </source>
</reference>
<reference evidence="8" key="1">
    <citation type="journal article" date="2021" name="PeerJ">
        <title>Extensive microbial diversity within the chicken gut microbiome revealed by metagenomics and culture.</title>
        <authorList>
            <person name="Gilroy R."/>
            <person name="Ravi A."/>
            <person name="Getino M."/>
            <person name="Pursley I."/>
            <person name="Horton D.L."/>
            <person name="Alikhan N.F."/>
            <person name="Baker D."/>
            <person name="Gharbi K."/>
            <person name="Hall N."/>
            <person name="Watson M."/>
            <person name="Adriaenssens E.M."/>
            <person name="Foster-Nyarko E."/>
            <person name="Jarju S."/>
            <person name="Secka A."/>
            <person name="Antonio M."/>
            <person name="Oren A."/>
            <person name="Chaudhuri R.R."/>
            <person name="La Ragione R."/>
            <person name="Hildebrand F."/>
            <person name="Pallen M.J."/>
        </authorList>
    </citation>
    <scope>NUCLEOTIDE SEQUENCE</scope>
    <source>
        <strain evidence="8">5134</strain>
    </source>
</reference>
<dbReference type="Proteomes" id="UP000886844">
    <property type="component" value="Unassembled WGS sequence"/>
</dbReference>
<evidence type="ECO:0000313" key="8">
    <source>
        <dbReference type="EMBL" id="HIY68011.1"/>
    </source>
</evidence>
<organism evidence="8 9">
    <name type="scientific">Candidatus Alistipes intestinigallinarum</name>
    <dbReference type="NCBI Taxonomy" id="2838440"/>
    <lineage>
        <taxon>Bacteria</taxon>
        <taxon>Pseudomonadati</taxon>
        <taxon>Bacteroidota</taxon>
        <taxon>Bacteroidia</taxon>
        <taxon>Bacteroidales</taxon>
        <taxon>Rikenellaceae</taxon>
        <taxon>Alistipes</taxon>
    </lineage>
</organism>
<sequence>MKTTRNRIRRVLIAVGLLLLGACSTTRRIAEGEVLYTGVKHIRIHPDSGVVLSAEAESAAREPLSVAPNNPLYSPYLRTPLPIGLWAWNYCYTPREKGFKYWFYRRLAKEPVLISKVQPGVRTRIAEQALENHGYFGSSVSDSLRYRKHGRKAKVDYSLRIAPPWFFGSIDYPQTHPGMDRLIDSLRQTSLIRIGAQYNLDTLTAEQQRIAGILRNRGYYYFRPEYLEYLADTTQRRQQVDLRLQLKPNLPATALKPYRVGDVTVRLRNLRPGPVDTLRLRNATVFAQQPLKIRPRLLARTLTLRPGELFTVEAQNRTQTELNKLGIFRSVSLSVTPLDSLHGGDSLDVAIDAQFDYPLEVALETDVTSKSNSFIGPGITLKVSNNNLFRGGEVLDVKLNGSYEWQTGNKNSGGRSSRLNSYELGLNANLNLPRLLLPEAWVRRLRYPGSTAFQLGVDLMNRPRFFHLIAFSGSAGYNFQTSPYSHHALTVFKLTYNRLLHTTASFDQTMEENPSIAMSFRNQFVPSISYTYTFDKTYGATGNRRFYWQNSLSSAGNLLSGILRAFGERQPQLLFGNQFSQFVKEVSEVKFYHRIGRRNNWLATRFLVGVGYAYGNSEVMPYSEQFYIGGANSIRAFTVRSIGPGSYRPPADDSDGYLDQTGDFKLEANIEYRFGIMGRLNGAVFLDAGNVWLLKNDPKRPGAALKWRGLLDEIALGTGFGLRYDISYLVIRADLGIGLHTPYPNPDKRGYYNISSFKDGLGFHLAIGYPF</sequence>
<dbReference type="PANTHER" id="PTHR12815:SF47">
    <property type="entry name" value="TRANSLOCATION AND ASSEMBLY MODULE SUBUNIT TAMA"/>
    <property type="match status" value="1"/>
</dbReference>
<evidence type="ECO:0000256" key="6">
    <source>
        <dbReference type="SAM" id="SignalP"/>
    </source>
</evidence>
<gene>
    <name evidence="8" type="ORF">H9828_01180</name>
</gene>
<accession>A0A9D2CA72</accession>
<comment type="subcellular location">
    <subcellularLocation>
        <location evidence="1">Membrane</location>
    </subcellularLocation>
</comment>
<feature type="domain" description="Bacterial surface antigen (D15)" evidence="7">
    <location>
        <begin position="527"/>
        <end position="759"/>
    </location>
</feature>
<evidence type="ECO:0000256" key="3">
    <source>
        <dbReference type="ARBA" id="ARBA00022729"/>
    </source>
</evidence>
<keyword evidence="4" id="KW-0472">Membrane</keyword>
<evidence type="ECO:0000259" key="7">
    <source>
        <dbReference type="Pfam" id="PF01103"/>
    </source>
</evidence>
<dbReference type="EMBL" id="DXDA01000010">
    <property type="protein sequence ID" value="HIY68011.1"/>
    <property type="molecule type" value="Genomic_DNA"/>
</dbReference>
<evidence type="ECO:0000256" key="2">
    <source>
        <dbReference type="ARBA" id="ARBA00022692"/>
    </source>
</evidence>
<dbReference type="Gene3D" id="2.40.160.50">
    <property type="entry name" value="membrane protein fhac: a member of the omp85/tpsb transporter family"/>
    <property type="match status" value="1"/>
</dbReference>
<dbReference type="InterPro" id="IPR039910">
    <property type="entry name" value="D15-like"/>
</dbReference>
<dbReference type="PANTHER" id="PTHR12815">
    <property type="entry name" value="SORTING AND ASSEMBLY MACHINERY SAMM50 PROTEIN FAMILY MEMBER"/>
    <property type="match status" value="1"/>
</dbReference>
<evidence type="ECO:0000256" key="4">
    <source>
        <dbReference type="ARBA" id="ARBA00023136"/>
    </source>
</evidence>
<name>A0A9D2CA72_9BACT</name>
<dbReference type="GO" id="GO:0019867">
    <property type="term" value="C:outer membrane"/>
    <property type="evidence" value="ECO:0007669"/>
    <property type="project" value="InterPro"/>
</dbReference>
<feature type="chain" id="PRO_5039412381" evidence="6">
    <location>
        <begin position="30"/>
        <end position="771"/>
    </location>
</feature>
<dbReference type="Pfam" id="PF01103">
    <property type="entry name" value="Omp85"/>
    <property type="match status" value="1"/>
</dbReference>
<dbReference type="InterPro" id="IPR000184">
    <property type="entry name" value="Bac_surfAg_D15"/>
</dbReference>
<proteinExistence type="predicted"/>
<keyword evidence="2" id="KW-0812">Transmembrane</keyword>
<dbReference type="Gene3D" id="3.10.20.310">
    <property type="entry name" value="membrane protein fhac"/>
    <property type="match status" value="1"/>
</dbReference>
<dbReference type="PROSITE" id="PS51257">
    <property type="entry name" value="PROKAR_LIPOPROTEIN"/>
    <property type="match status" value="1"/>
</dbReference>
<keyword evidence="3 6" id="KW-0732">Signal</keyword>